<dbReference type="Proteomes" id="UP000623687">
    <property type="component" value="Unassembled WGS sequence"/>
</dbReference>
<evidence type="ECO:0000256" key="4">
    <source>
        <dbReference type="ARBA" id="ARBA00022603"/>
    </source>
</evidence>
<dbReference type="RefSeq" id="XP_036626389.1">
    <property type="nucleotide sequence ID" value="XM_036771768.1"/>
</dbReference>
<dbReference type="PANTHER" id="PTHR43712">
    <property type="entry name" value="PUTATIVE (AFU_ORTHOLOGUE AFUA_4G14580)-RELATED"/>
    <property type="match status" value="1"/>
</dbReference>
<dbReference type="GO" id="GO:0005737">
    <property type="term" value="C:cytoplasm"/>
    <property type="evidence" value="ECO:0007669"/>
    <property type="project" value="InterPro"/>
</dbReference>
<evidence type="ECO:0000256" key="10">
    <source>
        <dbReference type="SAM" id="MobiDB-lite"/>
    </source>
</evidence>
<feature type="region of interest" description="Disordered" evidence="10">
    <location>
        <begin position="920"/>
        <end position="956"/>
    </location>
</feature>
<evidence type="ECO:0000256" key="1">
    <source>
        <dbReference type="ARBA" id="ARBA00007778"/>
    </source>
</evidence>
<reference evidence="12" key="1">
    <citation type="submission" date="2019-07" db="EMBL/GenBank/DDBJ databases">
        <authorList>
            <person name="Palmer J.M."/>
        </authorList>
    </citation>
    <scope>NUCLEOTIDE SEQUENCE</scope>
    <source>
        <strain evidence="12">PC9</strain>
    </source>
</reference>
<evidence type="ECO:0000256" key="2">
    <source>
        <dbReference type="ARBA" id="ARBA00015875"/>
    </source>
</evidence>
<dbReference type="GO" id="GO:0000045">
    <property type="term" value="P:autophagosome assembly"/>
    <property type="evidence" value="ECO:0007669"/>
    <property type="project" value="InterPro"/>
</dbReference>
<dbReference type="InterPro" id="IPR036388">
    <property type="entry name" value="WH-like_DNA-bd_sf"/>
</dbReference>
<sequence length="1324" mass="143869">MAGAAPDTPIRSLPSWAHQEASQIPEEAISALETYKKKDPAKVVVRFKAVGNAPIMKQNFYKITASNRFQAVIQFLRKELGWKTGDPLFTYINLAFSPAPDDTVSNLFKDCQTPWFVRAWKVKQIAQKDNNSVYILPERSPLSPSADCDPLWTGLAAQVDQSGPLSFLPPPSLPPYCPNSLAKSILPPLVPHREEPVRAPVQISNMTFATLRALHGIIGDAITDIERVYAENSGAPPREQSPTPAPSPSPITPSTPYYPMDTPDDDIRRHHILYAPKEESLEDLLESNCREDGISLEGVSGLGLGAPFSPKGTKKSSQAKVQMIPAQDRLRMTFNSPPPSPISQDTPSPATPASSRRTLRTWQSMAALSPSRRNRTRRDSLQDQSTTASSASTMPGHQDTATPPASRSHTPRRHVLRTLELPPPKFLHSPSSSSSDPPTPSSEYLAFQTPPTPSLSYQPHLDFPSLDASYDKSSPAETLNASHPVIATSIGRIVAASGQLAAMVQTPFLTICDAVMQYHLPACMRLFEASHVPEILREAGPDGLHVEKIAERNGVDASKLAHVLRLLATHHILREVRPDVFALNRISSVVDTGKDAAWLLGENKRAPTGTLETGTQTFTRDEMPTSNQDYDERVKCPEKKYEDTNGIAAFVGLCTDELFKAASYMTEAYYLSDKTKHSREPVHTPFNFAFNTRAGFFGWLEGDDSGPPLDTDGLGAELVPDLKTAFMVNSGRAVENRVQDDQASRKSLPSPREKTAEKDVTQGSRFRLERFGKAMVGFDWASLPPGSTIVDVGGGIGSTSMLLANEFASMREGGIDLGLKFVIQDRPVVVKMGEKAWRDQRPELLDCGTARFQVHDFFSPQPIKSAAIFLLRAVLHDWPDNFARRILLELRKAATTATKLVIADFVLPLACADNFGLPKEGKERSEGKHCEEFNSVGHTSTGRNEGSTTANGEVDNSMTEGVEGVQVRLAPTPLLANLGKANANAYWMDLTMQVTFNSQERTLREVVALMRSSGWKVVRVTHAAGSLFGYIVAVPVPIPSSDGISDLRLNECTALGAKQHAESSHTPQDAGSRCGTPTFGSRMVLPSQDDALLRVRGRFGKGRPATTNVAFGRRVPRSSGATTLVQSPTQQASVTSTKPMRKRPSPLSIPPPTTPSRGAASPRQSSSPSISRRSSFASLHKYSQSQSRVASPIPAVPPLPGQVANVNSRPRSATVVTKIPTALSRLPPCSPLVPRNLPPVPQIPPFLTSPPPPNKSGPSASSAPLRQIQRTVIRRVSHVSLRHDTPRRRANSTINNGGAAIGGETMLGPYDREAGGKLLRDYSS</sequence>
<organism evidence="12 13">
    <name type="scientific">Pleurotus ostreatus</name>
    <name type="common">Oyster mushroom</name>
    <name type="synonym">White-rot fungus</name>
    <dbReference type="NCBI Taxonomy" id="5322"/>
    <lineage>
        <taxon>Eukaryota</taxon>
        <taxon>Fungi</taxon>
        <taxon>Dikarya</taxon>
        <taxon>Basidiomycota</taxon>
        <taxon>Agaricomycotina</taxon>
        <taxon>Agaricomycetes</taxon>
        <taxon>Agaricomycetidae</taxon>
        <taxon>Agaricales</taxon>
        <taxon>Pleurotineae</taxon>
        <taxon>Pleurotaceae</taxon>
        <taxon>Pleurotus</taxon>
    </lineage>
</organism>
<feature type="compositionally biased region" description="Polar residues" evidence="10">
    <location>
        <begin position="342"/>
        <end position="366"/>
    </location>
</feature>
<evidence type="ECO:0000313" key="12">
    <source>
        <dbReference type="EMBL" id="KAF7419535.1"/>
    </source>
</evidence>
<dbReference type="GeneID" id="59371967"/>
<gene>
    <name evidence="12" type="primary">ICH1</name>
    <name evidence="12" type="ORF">PC9H_002126</name>
</gene>
<feature type="region of interest" description="Disordered" evidence="10">
    <location>
        <begin position="300"/>
        <end position="451"/>
    </location>
</feature>
<dbReference type="InterPro" id="IPR029071">
    <property type="entry name" value="Ubiquitin-like_domsf"/>
</dbReference>
<accession>A0A8H6ZPS0</accession>
<evidence type="ECO:0000259" key="11">
    <source>
        <dbReference type="Pfam" id="PF00891"/>
    </source>
</evidence>
<evidence type="ECO:0000256" key="5">
    <source>
        <dbReference type="ARBA" id="ARBA00022679"/>
    </source>
</evidence>
<comment type="caution">
    <text evidence="12">The sequence shown here is derived from an EMBL/GenBank/DDBJ whole genome shotgun (WGS) entry which is preliminary data.</text>
</comment>
<evidence type="ECO:0000256" key="8">
    <source>
        <dbReference type="ARBA" id="ARBA00023006"/>
    </source>
</evidence>
<proteinExistence type="inferred from homology"/>
<dbReference type="VEuPathDB" id="FungiDB:PC9H_002126"/>
<evidence type="ECO:0000256" key="3">
    <source>
        <dbReference type="ARBA" id="ARBA00022499"/>
    </source>
</evidence>
<evidence type="ECO:0000256" key="7">
    <source>
        <dbReference type="ARBA" id="ARBA00022786"/>
    </source>
</evidence>
<feature type="compositionally biased region" description="Basic and acidic residues" evidence="10">
    <location>
        <begin position="1310"/>
        <end position="1324"/>
    </location>
</feature>
<feature type="region of interest" description="Disordered" evidence="10">
    <location>
        <begin position="1283"/>
        <end position="1324"/>
    </location>
</feature>
<dbReference type="OrthoDB" id="2410195at2759"/>
<dbReference type="Pfam" id="PF00891">
    <property type="entry name" value="Methyltransf_2"/>
    <property type="match status" value="1"/>
</dbReference>
<dbReference type="EMBL" id="JACETU010000010">
    <property type="protein sequence ID" value="KAF7419535.1"/>
    <property type="molecule type" value="Genomic_DNA"/>
</dbReference>
<evidence type="ECO:0000256" key="9">
    <source>
        <dbReference type="ARBA" id="ARBA00029824"/>
    </source>
</evidence>
<feature type="compositionally biased region" description="Basic and acidic residues" evidence="10">
    <location>
        <begin position="751"/>
        <end position="761"/>
    </location>
</feature>
<feature type="compositionally biased region" description="Polar residues" evidence="10">
    <location>
        <begin position="399"/>
        <end position="408"/>
    </location>
</feature>
<dbReference type="Gene3D" id="3.40.50.150">
    <property type="entry name" value="Vaccinia Virus protein VP39"/>
    <property type="match status" value="1"/>
</dbReference>
<keyword evidence="3" id="KW-1017">Isopeptide bond</keyword>
<dbReference type="InterPro" id="IPR029063">
    <property type="entry name" value="SAM-dependent_MTases_sf"/>
</dbReference>
<dbReference type="GO" id="GO:0008171">
    <property type="term" value="F:O-methyltransferase activity"/>
    <property type="evidence" value="ECO:0007669"/>
    <property type="project" value="InterPro"/>
</dbReference>
<keyword evidence="8" id="KW-0072">Autophagy</keyword>
<dbReference type="PANTHER" id="PTHR43712:SF2">
    <property type="entry name" value="O-METHYLTRANSFERASE CICE"/>
    <property type="match status" value="1"/>
</dbReference>
<dbReference type="Gene3D" id="3.10.20.90">
    <property type="entry name" value="Phosphatidylinositol 3-kinase Catalytic Subunit, Chain A, domain 1"/>
    <property type="match status" value="1"/>
</dbReference>
<dbReference type="SUPFAM" id="SSF54236">
    <property type="entry name" value="Ubiquitin-like"/>
    <property type="match status" value="1"/>
</dbReference>
<feature type="compositionally biased region" description="Pro residues" evidence="10">
    <location>
        <begin position="243"/>
        <end position="253"/>
    </location>
</feature>
<dbReference type="InterPro" id="IPR007242">
    <property type="entry name" value="Atg12"/>
</dbReference>
<protein>
    <recommendedName>
        <fullName evidence="2">Ubiquitin-like protein ATG12</fullName>
    </recommendedName>
    <alternativeName>
        <fullName evidence="9">Autophagy-related protein 12</fullName>
    </alternativeName>
</protein>
<feature type="compositionally biased region" description="Low complexity" evidence="10">
    <location>
        <begin position="426"/>
        <end position="436"/>
    </location>
</feature>
<dbReference type="GO" id="GO:0032259">
    <property type="term" value="P:methylation"/>
    <property type="evidence" value="ECO:0007669"/>
    <property type="project" value="UniProtKB-KW"/>
</dbReference>
<feature type="region of interest" description="Disordered" evidence="10">
    <location>
        <begin position="735"/>
        <end position="761"/>
    </location>
</feature>
<feature type="compositionally biased region" description="Basic and acidic residues" evidence="10">
    <location>
        <begin position="920"/>
        <end position="932"/>
    </location>
</feature>
<feature type="domain" description="O-methyltransferase C-terminal" evidence="11">
    <location>
        <begin position="785"/>
        <end position="910"/>
    </location>
</feature>
<feature type="region of interest" description="Disordered" evidence="10">
    <location>
        <begin position="1098"/>
        <end position="1196"/>
    </location>
</feature>
<dbReference type="InterPro" id="IPR036390">
    <property type="entry name" value="WH_DNA-bd_sf"/>
</dbReference>
<feature type="region of interest" description="Disordered" evidence="10">
    <location>
        <begin position="233"/>
        <end position="265"/>
    </location>
</feature>
<evidence type="ECO:0000313" key="13">
    <source>
        <dbReference type="Proteomes" id="UP000623687"/>
    </source>
</evidence>
<evidence type="ECO:0000256" key="6">
    <source>
        <dbReference type="ARBA" id="ARBA00022691"/>
    </source>
</evidence>
<feature type="compositionally biased region" description="Polar residues" evidence="10">
    <location>
        <begin position="1119"/>
        <end position="1138"/>
    </location>
</feature>
<keyword evidence="13" id="KW-1185">Reference proteome</keyword>
<keyword evidence="4" id="KW-0489">Methyltransferase</keyword>
<feature type="region of interest" description="Disordered" evidence="10">
    <location>
        <begin position="1059"/>
        <end position="1081"/>
    </location>
</feature>
<dbReference type="Pfam" id="PF04110">
    <property type="entry name" value="APG12"/>
    <property type="match status" value="1"/>
</dbReference>
<feature type="compositionally biased region" description="Basic and acidic residues" evidence="10">
    <location>
        <begin position="735"/>
        <end position="744"/>
    </location>
</feature>
<keyword evidence="6" id="KW-0949">S-adenosyl-L-methionine</keyword>
<dbReference type="Gene3D" id="1.10.10.10">
    <property type="entry name" value="Winged helix-like DNA-binding domain superfamily/Winged helix DNA-binding domain"/>
    <property type="match status" value="1"/>
</dbReference>
<comment type="similarity">
    <text evidence="1">Belongs to the ATG12 family.</text>
</comment>
<feature type="region of interest" description="Disordered" evidence="10">
    <location>
        <begin position="1235"/>
        <end position="1266"/>
    </location>
</feature>
<feature type="compositionally biased region" description="Pro residues" evidence="10">
    <location>
        <begin position="1235"/>
        <end position="1255"/>
    </location>
</feature>
<keyword evidence="7" id="KW-0833">Ubl conjugation pathway</keyword>
<feature type="compositionally biased region" description="Polar residues" evidence="10">
    <location>
        <begin position="1256"/>
        <end position="1266"/>
    </location>
</feature>
<dbReference type="CDD" id="cd01612">
    <property type="entry name" value="Ubl_ATG12"/>
    <property type="match status" value="1"/>
</dbReference>
<name>A0A8H6ZPS0_PLEOS</name>
<dbReference type="SUPFAM" id="SSF53335">
    <property type="entry name" value="S-adenosyl-L-methionine-dependent methyltransferases"/>
    <property type="match status" value="1"/>
</dbReference>
<dbReference type="SUPFAM" id="SSF46785">
    <property type="entry name" value="Winged helix' DNA-binding domain"/>
    <property type="match status" value="1"/>
</dbReference>
<feature type="compositionally biased region" description="Low complexity" evidence="10">
    <location>
        <begin position="1155"/>
        <end position="1178"/>
    </location>
</feature>
<feature type="compositionally biased region" description="Polar residues" evidence="10">
    <location>
        <begin position="936"/>
        <end position="956"/>
    </location>
</feature>
<keyword evidence="5" id="KW-0808">Transferase</keyword>
<dbReference type="InterPro" id="IPR001077">
    <property type="entry name" value="COMT_C"/>
</dbReference>